<evidence type="ECO:0000259" key="1">
    <source>
        <dbReference type="Pfam" id="PF13304"/>
    </source>
</evidence>
<organism evidence="2 3">
    <name type="scientific">Mycoplasma phocoeninasale</name>
    <dbReference type="NCBI Taxonomy" id="2726117"/>
    <lineage>
        <taxon>Bacteria</taxon>
        <taxon>Bacillati</taxon>
        <taxon>Mycoplasmatota</taxon>
        <taxon>Mollicutes</taxon>
        <taxon>Mycoplasmataceae</taxon>
        <taxon>Mycoplasma</taxon>
    </lineage>
</organism>
<protein>
    <submittedName>
        <fullName evidence="2">AAA family ATPase</fullName>
    </submittedName>
</protein>
<dbReference type="Pfam" id="PF13304">
    <property type="entry name" value="AAA_21"/>
    <property type="match status" value="1"/>
</dbReference>
<evidence type="ECO:0000313" key="3">
    <source>
        <dbReference type="Proteomes" id="UP000501728"/>
    </source>
</evidence>
<reference evidence="2 3" key="1">
    <citation type="submission" date="2020-04" db="EMBL/GenBank/DDBJ databases">
        <title>Novel Mycoplasma species detected in Phocoena phocoena (harbor porpoise) from the USA.</title>
        <authorList>
            <person name="Volokhov D.V."/>
        </authorList>
    </citation>
    <scope>NUCLEOTIDE SEQUENCE [LARGE SCALE GENOMIC DNA]</scope>
    <source>
        <strain evidence="2 3">C264-NAS</strain>
    </source>
</reference>
<dbReference type="InterPro" id="IPR027417">
    <property type="entry name" value="P-loop_NTPase"/>
</dbReference>
<dbReference type="RefSeq" id="WP_169580053.1">
    <property type="nucleotide sequence ID" value="NZ_CP051480.1"/>
</dbReference>
<sequence length="622" mass="73620">MKRLFKIKKFRNIGIKDEQEIILNNFRDKNDIGNLVIIVGPNNSGKSNILDALYEWKSNNFLEEDINNFAYEEKDKNIEVELEIKNNNQKISYKTTNSNNQKKIEIEGIEIDKVETEKIICELKDLKKKLDRKNIKLDNIDLNEIIKFFEGYKNELVDSKLLTSKKNIENFVNYLVKINNYREDYYYYSEVSSELKKIVNSFTEKSNIFRLYKFDKFKKINQYSTTNFGFPIDFNIIKYEFKEIDQNQFTTEENSIQNNNLFKSIFKIIDFDIKKINTEYKRFKDWRNVSILRSIESEISEKIKEISKRFNQLYFSYNENDEYNFTIRFESRQILFGLERGKSRQPINLSQQSTGFKWFFNFYFNFLASNSLNAGDVILLDEPATNLHVEGQKELRKFLKEFARKNGVTFVISTHSPFLIDIDNLEELRIVKTKNDEINIDNLFTLVNINDPNSLLPIKKSLTIGQNILYEYETKVIWVEGITDYIYLTMFKEMLKKKNIAFLPFNGVGNDEKKRKIIAEKIVKTYFPKVSILVDGDANGNEMKRICEESNLIQVKSISDLNDNNNQFKEIEDLFSDTEVKNFKLKEKSSENVIIMKQNAKLSDFSENTIKNFEKLFDLLLK</sequence>
<dbReference type="KEGG" id="mphn:HGG64_00655"/>
<name>A0A858U2F7_9MOLU</name>
<gene>
    <name evidence="2" type="ORF">HGG64_00655</name>
</gene>
<keyword evidence="3" id="KW-1185">Reference proteome</keyword>
<proteinExistence type="predicted"/>
<dbReference type="Gene3D" id="3.40.50.300">
    <property type="entry name" value="P-loop containing nucleotide triphosphate hydrolases"/>
    <property type="match status" value="2"/>
</dbReference>
<dbReference type="GO" id="GO:0016887">
    <property type="term" value="F:ATP hydrolysis activity"/>
    <property type="evidence" value="ECO:0007669"/>
    <property type="project" value="InterPro"/>
</dbReference>
<dbReference type="AlphaFoldDB" id="A0A858U2F7"/>
<dbReference type="CDD" id="cd00267">
    <property type="entry name" value="ABC_ATPase"/>
    <property type="match status" value="1"/>
</dbReference>
<dbReference type="InterPro" id="IPR051396">
    <property type="entry name" value="Bact_Antivir_Def_Nuclease"/>
</dbReference>
<dbReference type="GO" id="GO:0005524">
    <property type="term" value="F:ATP binding"/>
    <property type="evidence" value="ECO:0007669"/>
    <property type="project" value="InterPro"/>
</dbReference>
<accession>A0A858U2F7</accession>
<dbReference type="PANTHER" id="PTHR43581">
    <property type="entry name" value="ATP/GTP PHOSPHATASE"/>
    <property type="match status" value="1"/>
</dbReference>
<feature type="domain" description="ATPase AAA-type core" evidence="1">
    <location>
        <begin position="36"/>
        <end position="421"/>
    </location>
</feature>
<dbReference type="InterPro" id="IPR003959">
    <property type="entry name" value="ATPase_AAA_core"/>
</dbReference>
<dbReference type="PANTHER" id="PTHR43581:SF4">
    <property type="entry name" value="ATP_GTP PHOSPHATASE"/>
    <property type="match status" value="1"/>
</dbReference>
<dbReference type="EMBL" id="CP051480">
    <property type="protein sequence ID" value="QJG66229.1"/>
    <property type="molecule type" value="Genomic_DNA"/>
</dbReference>
<dbReference type="Proteomes" id="UP000501728">
    <property type="component" value="Chromosome"/>
</dbReference>
<dbReference type="SUPFAM" id="SSF52540">
    <property type="entry name" value="P-loop containing nucleoside triphosphate hydrolases"/>
    <property type="match status" value="1"/>
</dbReference>
<evidence type="ECO:0000313" key="2">
    <source>
        <dbReference type="EMBL" id="QJG66229.1"/>
    </source>
</evidence>